<gene>
    <name evidence="8" type="ORF">NMOB1V02_LOCUS10554</name>
</gene>
<dbReference type="PANTHER" id="PTHR13140:SF498">
    <property type="entry name" value="DACHS, ISOFORM E"/>
    <property type="match status" value="1"/>
</dbReference>
<dbReference type="Proteomes" id="UP000678499">
    <property type="component" value="Unassembled WGS sequence"/>
</dbReference>
<dbReference type="GO" id="GO:0016459">
    <property type="term" value="C:myosin complex"/>
    <property type="evidence" value="ECO:0007669"/>
    <property type="project" value="UniProtKB-KW"/>
</dbReference>
<evidence type="ECO:0000259" key="7">
    <source>
        <dbReference type="PROSITE" id="PS51456"/>
    </source>
</evidence>
<evidence type="ECO:0000256" key="1">
    <source>
        <dbReference type="ARBA" id="ARBA00022741"/>
    </source>
</evidence>
<dbReference type="OrthoDB" id="370884at2759"/>
<keyword evidence="4" id="KW-0505">Motor protein</keyword>
<evidence type="ECO:0000256" key="2">
    <source>
        <dbReference type="ARBA" id="ARBA00022840"/>
    </source>
</evidence>
<dbReference type="InterPro" id="IPR001609">
    <property type="entry name" value="Myosin_head_motor_dom-like"/>
</dbReference>
<evidence type="ECO:0000313" key="8">
    <source>
        <dbReference type="EMBL" id="CAD7282936.1"/>
    </source>
</evidence>
<keyword evidence="9" id="KW-1185">Reference proteome</keyword>
<evidence type="ECO:0000256" key="6">
    <source>
        <dbReference type="PROSITE-ProRule" id="PRU00782"/>
    </source>
</evidence>
<evidence type="ECO:0000313" key="9">
    <source>
        <dbReference type="Proteomes" id="UP000678499"/>
    </source>
</evidence>
<dbReference type="InterPro" id="IPR036961">
    <property type="entry name" value="Kinesin_motor_dom_sf"/>
</dbReference>
<feature type="domain" description="Myosin motor" evidence="7">
    <location>
        <begin position="1"/>
        <end position="122"/>
    </location>
</feature>
<dbReference type="Pfam" id="PF00063">
    <property type="entry name" value="Myosin_head"/>
    <property type="match status" value="1"/>
</dbReference>
<keyword evidence="1" id="KW-0547">Nucleotide-binding</keyword>
<dbReference type="AlphaFoldDB" id="A0A7R9BXB2"/>
<dbReference type="SUPFAM" id="SSF52540">
    <property type="entry name" value="P-loop containing nucleoside triphosphate hydrolases"/>
    <property type="match status" value="1"/>
</dbReference>
<dbReference type="EMBL" id="OA886570">
    <property type="protein sequence ID" value="CAD7282936.1"/>
    <property type="molecule type" value="Genomic_DNA"/>
</dbReference>
<dbReference type="GO" id="GO:0005524">
    <property type="term" value="F:ATP binding"/>
    <property type="evidence" value="ECO:0007669"/>
    <property type="project" value="UniProtKB-KW"/>
</dbReference>
<dbReference type="PROSITE" id="PS51456">
    <property type="entry name" value="MYOSIN_MOTOR"/>
    <property type="match status" value="1"/>
</dbReference>
<dbReference type="EMBL" id="CAJPEX010004533">
    <property type="protein sequence ID" value="CAG0923088.1"/>
    <property type="molecule type" value="Genomic_DNA"/>
</dbReference>
<evidence type="ECO:0000256" key="4">
    <source>
        <dbReference type="ARBA" id="ARBA00023175"/>
    </source>
</evidence>
<protein>
    <recommendedName>
        <fullName evidence="7">Myosin motor domain-containing protein</fullName>
    </recommendedName>
</protein>
<sequence>MGHFIEVQVSDGALYRTKIHCYFLDQTRVVRPLHKEKNYHIFYQMLAGLTPDERAKLNLEGYSVHNLRYLNCGDVSQDKNEDRRRFEAWKTCLGPNEQRSPGESFVLSLTPLLTLCTVIELL</sequence>
<reference evidence="8" key="1">
    <citation type="submission" date="2020-11" db="EMBL/GenBank/DDBJ databases">
        <authorList>
            <person name="Tran Van P."/>
        </authorList>
    </citation>
    <scope>NUCLEOTIDE SEQUENCE</scope>
</reference>
<comment type="caution">
    <text evidence="6">Lacks conserved residue(s) required for the propagation of feature annotation.</text>
</comment>
<keyword evidence="2" id="KW-0067">ATP-binding</keyword>
<evidence type="ECO:0000256" key="3">
    <source>
        <dbReference type="ARBA" id="ARBA00023123"/>
    </source>
</evidence>
<dbReference type="GO" id="GO:0003774">
    <property type="term" value="F:cytoskeletal motor activity"/>
    <property type="evidence" value="ECO:0007669"/>
    <property type="project" value="InterPro"/>
</dbReference>
<dbReference type="GO" id="GO:0016020">
    <property type="term" value="C:membrane"/>
    <property type="evidence" value="ECO:0007669"/>
    <property type="project" value="TreeGrafter"/>
</dbReference>
<dbReference type="PANTHER" id="PTHR13140">
    <property type="entry name" value="MYOSIN"/>
    <property type="match status" value="1"/>
</dbReference>
<dbReference type="GO" id="GO:0005737">
    <property type="term" value="C:cytoplasm"/>
    <property type="evidence" value="ECO:0007669"/>
    <property type="project" value="TreeGrafter"/>
</dbReference>
<organism evidence="8">
    <name type="scientific">Notodromas monacha</name>
    <dbReference type="NCBI Taxonomy" id="399045"/>
    <lineage>
        <taxon>Eukaryota</taxon>
        <taxon>Metazoa</taxon>
        <taxon>Ecdysozoa</taxon>
        <taxon>Arthropoda</taxon>
        <taxon>Crustacea</taxon>
        <taxon>Oligostraca</taxon>
        <taxon>Ostracoda</taxon>
        <taxon>Podocopa</taxon>
        <taxon>Podocopida</taxon>
        <taxon>Cypridocopina</taxon>
        <taxon>Cypridoidea</taxon>
        <taxon>Cyprididae</taxon>
        <taxon>Notodromas</taxon>
    </lineage>
</organism>
<dbReference type="Gene3D" id="3.40.850.10">
    <property type="entry name" value="Kinesin motor domain"/>
    <property type="match status" value="1"/>
</dbReference>
<dbReference type="GO" id="GO:0051015">
    <property type="term" value="F:actin filament binding"/>
    <property type="evidence" value="ECO:0007669"/>
    <property type="project" value="TreeGrafter"/>
</dbReference>
<keyword evidence="5 6" id="KW-0009">Actin-binding</keyword>
<accession>A0A7R9BXB2</accession>
<dbReference type="InterPro" id="IPR027417">
    <property type="entry name" value="P-loop_NTPase"/>
</dbReference>
<comment type="similarity">
    <text evidence="6">Belongs to the TRAFAC class myosin-kinesin ATPase superfamily. Myosin family.</text>
</comment>
<keyword evidence="3 6" id="KW-0518">Myosin</keyword>
<name>A0A7R9BXB2_9CRUS</name>
<proteinExistence type="inferred from homology"/>
<dbReference type="GO" id="GO:0007015">
    <property type="term" value="P:actin filament organization"/>
    <property type="evidence" value="ECO:0007669"/>
    <property type="project" value="TreeGrafter"/>
</dbReference>
<evidence type="ECO:0000256" key="5">
    <source>
        <dbReference type="ARBA" id="ARBA00023203"/>
    </source>
</evidence>